<evidence type="ECO:0000313" key="2">
    <source>
        <dbReference type="EMBL" id="QQQ17548.1"/>
    </source>
</evidence>
<sequence>MKRLITLTALSATLAAALMTSGCITVIDAGDSDGVNWNGQNAQPFEASKEACEAVHGDNSNSTGFITCMAEKGWTRD</sequence>
<feature type="signal peptide" evidence="1">
    <location>
        <begin position="1"/>
        <end position="29"/>
    </location>
</feature>
<name>A0ABX7BLG4_9CAUL</name>
<gene>
    <name evidence="2" type="ORF">JIP62_09310</name>
</gene>
<dbReference type="EMBL" id="CP067977">
    <property type="protein sequence ID" value="QQQ17548.1"/>
    <property type="molecule type" value="Genomic_DNA"/>
</dbReference>
<accession>A0ABX7BLG4</accession>
<dbReference type="PROSITE" id="PS51257">
    <property type="entry name" value="PROKAR_LIPOPROTEIN"/>
    <property type="match status" value="1"/>
</dbReference>
<evidence type="ECO:0008006" key="4">
    <source>
        <dbReference type="Google" id="ProtNLM"/>
    </source>
</evidence>
<proteinExistence type="predicted"/>
<dbReference type="Proteomes" id="UP000595448">
    <property type="component" value="Chromosome"/>
</dbReference>
<feature type="chain" id="PRO_5045737283" description="Lipoprotein" evidence="1">
    <location>
        <begin position="30"/>
        <end position="77"/>
    </location>
</feature>
<reference evidence="2 3" key="1">
    <citation type="submission" date="2021-01" db="EMBL/GenBank/DDBJ databases">
        <title>Brevundimonas vitis sp. nov., an bacterium isolated from grape (Vitis vinifera).</title>
        <authorList>
            <person name="Jiang L."/>
            <person name="Lee J."/>
        </authorList>
    </citation>
    <scope>NUCLEOTIDE SEQUENCE [LARGE SCALE GENOMIC DNA]</scope>
    <source>
        <strain evidence="2 3">GRTSA-9</strain>
    </source>
</reference>
<keyword evidence="1" id="KW-0732">Signal</keyword>
<organism evidence="2 3">
    <name type="scientific">Brevundimonas vitisensis</name>
    <dbReference type="NCBI Taxonomy" id="2800818"/>
    <lineage>
        <taxon>Bacteria</taxon>
        <taxon>Pseudomonadati</taxon>
        <taxon>Pseudomonadota</taxon>
        <taxon>Alphaproteobacteria</taxon>
        <taxon>Caulobacterales</taxon>
        <taxon>Caulobacteraceae</taxon>
        <taxon>Brevundimonas</taxon>
    </lineage>
</organism>
<keyword evidence="3" id="KW-1185">Reference proteome</keyword>
<protein>
    <recommendedName>
        <fullName evidence="4">Lipoprotein</fullName>
    </recommendedName>
</protein>
<evidence type="ECO:0000256" key="1">
    <source>
        <dbReference type="SAM" id="SignalP"/>
    </source>
</evidence>
<evidence type="ECO:0000313" key="3">
    <source>
        <dbReference type="Proteomes" id="UP000595448"/>
    </source>
</evidence>
<dbReference type="RefSeq" id="WP_201101922.1">
    <property type="nucleotide sequence ID" value="NZ_CP067977.1"/>
</dbReference>